<dbReference type="GO" id="GO:0016491">
    <property type="term" value="F:oxidoreductase activity"/>
    <property type="evidence" value="ECO:0007669"/>
    <property type="project" value="UniProtKB-KW"/>
</dbReference>
<evidence type="ECO:0000313" key="4">
    <source>
        <dbReference type="Proteomes" id="UP000315234"/>
    </source>
</evidence>
<dbReference type="GO" id="GO:0005737">
    <property type="term" value="C:cytoplasm"/>
    <property type="evidence" value="ECO:0007669"/>
    <property type="project" value="TreeGrafter"/>
</dbReference>
<dbReference type="AlphaFoldDB" id="A0AAQ1TUL4"/>
<proteinExistence type="predicted"/>
<dbReference type="Proteomes" id="UP000315234">
    <property type="component" value="Unassembled WGS sequence"/>
</dbReference>
<dbReference type="InterPro" id="IPR036188">
    <property type="entry name" value="FAD/NAD-bd_sf"/>
</dbReference>
<dbReference type="SUPFAM" id="SSF51905">
    <property type="entry name" value="FAD/NAD(P)-binding domain"/>
    <property type="match status" value="1"/>
</dbReference>
<reference evidence="3 4" key="1">
    <citation type="submission" date="2019-06" db="EMBL/GenBank/DDBJ databases">
        <title>Draft genome sequence of Corynebacterium striatum NBRC 15291.</title>
        <authorList>
            <person name="Miura T."/>
            <person name="Furukawa M."/>
            <person name="Shimamura M."/>
            <person name="Ohyama Y."/>
            <person name="Yamazoe A."/>
            <person name="Kawasaki H."/>
        </authorList>
    </citation>
    <scope>NUCLEOTIDE SEQUENCE [LARGE SCALE GENOMIC DNA]</scope>
    <source>
        <strain evidence="3 4">NBRC 15291</strain>
    </source>
</reference>
<protein>
    <submittedName>
        <fullName evidence="3">Sarcosine oxidase subunit beta</fullName>
    </submittedName>
</protein>
<name>A0AAQ1TUL4_CORST</name>
<feature type="domain" description="FAD dependent oxidoreductase" evidence="2">
    <location>
        <begin position="22"/>
        <end position="364"/>
    </location>
</feature>
<dbReference type="Gene3D" id="3.50.50.60">
    <property type="entry name" value="FAD/NAD(P)-binding domain"/>
    <property type="match status" value="1"/>
</dbReference>
<keyword evidence="1" id="KW-0560">Oxidoreductase</keyword>
<evidence type="ECO:0000259" key="2">
    <source>
        <dbReference type="Pfam" id="PF01266"/>
    </source>
</evidence>
<comment type="caution">
    <text evidence="3">The sequence shown here is derived from an EMBL/GenBank/DDBJ whole genome shotgun (WGS) entry which is preliminary data.</text>
</comment>
<dbReference type="Gene3D" id="3.30.9.10">
    <property type="entry name" value="D-Amino Acid Oxidase, subunit A, domain 2"/>
    <property type="match status" value="1"/>
</dbReference>
<dbReference type="RefSeq" id="WP_005528111.1">
    <property type="nucleotide sequence ID" value="NZ_BJLD01000001.1"/>
</dbReference>
<dbReference type="PANTHER" id="PTHR13847:SF287">
    <property type="entry name" value="FAD-DEPENDENT OXIDOREDUCTASE DOMAIN-CONTAINING PROTEIN 1"/>
    <property type="match status" value="1"/>
</dbReference>
<evidence type="ECO:0000313" key="3">
    <source>
        <dbReference type="EMBL" id="GEA43114.1"/>
    </source>
</evidence>
<dbReference type="EMBL" id="BJLD01000001">
    <property type="protein sequence ID" value="GEA43114.1"/>
    <property type="molecule type" value="Genomic_DNA"/>
</dbReference>
<dbReference type="InterPro" id="IPR006076">
    <property type="entry name" value="FAD-dep_OxRdtase"/>
</dbReference>
<dbReference type="Pfam" id="PF01266">
    <property type="entry name" value="DAO"/>
    <property type="match status" value="1"/>
</dbReference>
<dbReference type="PANTHER" id="PTHR13847">
    <property type="entry name" value="SARCOSINE DEHYDROGENASE-RELATED"/>
    <property type="match status" value="1"/>
</dbReference>
<organism evidence="3 4">
    <name type="scientific">Corynebacterium striatum</name>
    <dbReference type="NCBI Taxonomy" id="43770"/>
    <lineage>
        <taxon>Bacteria</taxon>
        <taxon>Bacillati</taxon>
        <taxon>Actinomycetota</taxon>
        <taxon>Actinomycetes</taxon>
        <taxon>Mycobacteriales</taxon>
        <taxon>Corynebacteriaceae</taxon>
        <taxon>Corynebacterium</taxon>
    </lineage>
</organism>
<sequence length="396" mass="42938">MADVKISLSSNYACVQPEIVNVVIIGGGVMGMSAAWNLASRGVKGIVVLEQHELGCGSSAKPMGGVRANFSDPNNIILGKRSLEKYGRFQEDFGVNIELSKVGYLFLARNEEEAANLEVATQTQNELGVNSYMVSPQQVYELNPFIDPASIVVGAYSPDDGYACPAAAVDGYRRACQSLGVTILDHTEVRDITTAGGKIEAVLTNRGAIRTNQVICAAGAWSKRIGEMAGQELPVEPVRRMIGITAQRPQAHATVPFTLDLGTTFYMHNYYNALLLGISHKEEVGFNREWTYEWLNDFNDAARIVAPSLVDPQLEAGWAGFYENTPDHNAIIGASNTVEGFYYITGFSGHGFLQGPAAGELIADIVTNKESFLPHDAFTVDRFAVPNIGLTEKHII</sequence>
<evidence type="ECO:0000256" key="1">
    <source>
        <dbReference type="ARBA" id="ARBA00023002"/>
    </source>
</evidence>
<gene>
    <name evidence="3" type="ORF">Cst04h_12840</name>
</gene>
<accession>A0AAQ1TUL4</accession>